<feature type="domain" description="DDHD" evidence="7">
    <location>
        <begin position="507"/>
        <end position="646"/>
    </location>
</feature>
<dbReference type="InterPro" id="IPR023393">
    <property type="entry name" value="START-like_dom_sf"/>
</dbReference>
<feature type="compositionally biased region" description="Polar residues" evidence="6">
    <location>
        <begin position="458"/>
        <end position="467"/>
    </location>
</feature>
<dbReference type="PROSITE" id="PS51043">
    <property type="entry name" value="DDHD"/>
    <property type="match status" value="1"/>
</dbReference>
<comment type="similarity">
    <text evidence="2">Belongs to the PtdIns transfer protein family. PI transfer class IIA subfamily.</text>
</comment>
<protein>
    <recommendedName>
        <fullName evidence="7">DDHD domain-containing protein</fullName>
    </recommendedName>
</protein>
<dbReference type="SUPFAM" id="SSF55961">
    <property type="entry name" value="Bet v1-like"/>
    <property type="match status" value="1"/>
</dbReference>
<feature type="compositionally biased region" description="Polar residues" evidence="6">
    <location>
        <begin position="953"/>
        <end position="966"/>
    </location>
</feature>
<proteinExistence type="inferred from homology"/>
<sequence>MVAGVQKKSRLDSHGKDSGVVILSNKPYKDGPGGSGQYTFKIYHIGSKIPVWIRSILPTSALEAHEEAWNAYPYTKTRYSTPMMDRFSLEVETIYYNDSGTQNNVFNLSSEELKHRIVDVMDFVKDPIPSHDYCPEEDPKLYRSQKTGRGPLTEDWVQEFVKAGKPVMCAYKMCRVEFRYWGMQTRAERWIHDLALRNTMLRAHRQAWAWQDEWVGLNMTDIRRLEAEAAEHLSAVMAAENDDAAEDSDASSDDVYFDCSDGSSLNHKPSIIRWSSELELEIVDEHSPPLTPHGATGAALLVMVFHGEFCPDNPADTKATDTTTFRSTIDQLVQRHYPQLRGRVHVVMVSCGSELDPVVNKLSSISSSFAALLPSLSLIMSSAQTLYHDAIEGTIRRANETYSEFIESQPQFSGEIFVVGDTLGGLLLYEAMTKYEVPTRHGSLIPKIPLEGIDELSNHSSQSTHSDTPNHKSPKSARSTSLYCPSFRKKVSVGATSLDSIVVQSRLLFQPSTAFLLGCPLGLVLMQKKLAGYEIEPLESCQLFNLYYSLDPCGSRLEPVLNQHLSLLQPANIPRYQRYPLGDGRPLHYDSSVDLTHLWGSKRMDHVLYCPTAMVALPSSALPNILHASYWESMDTAAFVLRQFVRSEETVPPTLSASLNHLPLRIELPPLQWKRRRTRFKVANLSPNHRANDVLVVAGSELNVTAKFCYGPMDLAALTREQVSVFVCPQRGDWYEVGVFETDSHGRLTVSLGTSLPCGIHSVKMVVHGDRSYLDSFVAVVPSTTRCVVFSVDGSLTASVSVTGRDPRVRPGAVDTVRYWHELGHVILYLTARPDMQQRVVSAWLAQHCFPHGLLLFNPSFSTDPLKQKSLHLKHIIDMGIRIHAAYGSSKDVAVYCGAGVEQNRIVSVAGSRRRACMFIESYSHHLEELNNGKSPLSQPVEMSEQINTLGLPSSHRNVQRTSSFTPRGGKLENDLR</sequence>
<dbReference type="Pfam" id="PF24695">
    <property type="entry name" value="PITM1-3"/>
    <property type="match status" value="1"/>
</dbReference>
<evidence type="ECO:0000256" key="2">
    <source>
        <dbReference type="ARBA" id="ARBA00010316"/>
    </source>
</evidence>
<dbReference type="InterPro" id="IPR036412">
    <property type="entry name" value="HAD-like_sf"/>
</dbReference>
<dbReference type="GO" id="GO:0046872">
    <property type="term" value="F:metal ion binding"/>
    <property type="evidence" value="ECO:0007669"/>
    <property type="project" value="InterPro"/>
</dbReference>
<dbReference type="SMART" id="SM00775">
    <property type="entry name" value="LNS2"/>
    <property type="match status" value="1"/>
</dbReference>
<comment type="subcellular location">
    <subcellularLocation>
        <location evidence="1">Endomembrane system</location>
        <topology evidence="1">Peripheral membrane protein</topology>
    </subcellularLocation>
</comment>
<dbReference type="GO" id="GO:0008526">
    <property type="term" value="F:phosphatidylinositol transfer activity"/>
    <property type="evidence" value="ECO:0007669"/>
    <property type="project" value="TreeGrafter"/>
</dbReference>
<name>A0A016U6I5_9BILA</name>
<evidence type="ECO:0000256" key="5">
    <source>
        <dbReference type="ARBA" id="ARBA00022837"/>
    </source>
</evidence>
<dbReference type="PANTHER" id="PTHR10658:SF81">
    <property type="entry name" value="PROTEIN RETINAL DEGENERATION B"/>
    <property type="match status" value="1"/>
</dbReference>
<dbReference type="InterPro" id="IPR023214">
    <property type="entry name" value="HAD_sf"/>
</dbReference>
<dbReference type="Proteomes" id="UP000024635">
    <property type="component" value="Unassembled WGS sequence"/>
</dbReference>
<keyword evidence="5" id="KW-0106">Calcium</keyword>
<evidence type="ECO:0000313" key="9">
    <source>
        <dbReference type="Proteomes" id="UP000024635"/>
    </source>
</evidence>
<dbReference type="OrthoDB" id="10053061at2759"/>
<dbReference type="GO" id="GO:0005737">
    <property type="term" value="C:cytoplasm"/>
    <property type="evidence" value="ECO:0007669"/>
    <property type="project" value="TreeGrafter"/>
</dbReference>
<dbReference type="FunFam" id="3.40.50.1000:FF:000173">
    <property type="entry name" value="Membrane-associated phosphatidylinositol transfer protein 2"/>
    <property type="match status" value="1"/>
</dbReference>
<dbReference type="GO" id="GO:0035091">
    <property type="term" value="F:phosphatidylinositol binding"/>
    <property type="evidence" value="ECO:0007669"/>
    <property type="project" value="TreeGrafter"/>
</dbReference>
<keyword evidence="4" id="KW-0597">Phosphoprotein</keyword>
<dbReference type="Gene3D" id="3.40.50.1000">
    <property type="entry name" value="HAD superfamily/HAD-like"/>
    <property type="match status" value="1"/>
</dbReference>
<evidence type="ECO:0000313" key="8">
    <source>
        <dbReference type="EMBL" id="EYC10208.1"/>
    </source>
</evidence>
<comment type="caution">
    <text evidence="8">The sequence shown here is derived from an EMBL/GenBank/DDBJ whole genome shotgun (WGS) entry which is preliminary data.</text>
</comment>
<accession>A0A016U6I5</accession>
<reference evidence="9" key="1">
    <citation type="journal article" date="2015" name="Nat. Genet.">
        <title>The genome and transcriptome of the zoonotic hookworm Ancylostoma ceylanicum identify infection-specific gene families.</title>
        <authorList>
            <person name="Schwarz E.M."/>
            <person name="Hu Y."/>
            <person name="Antoshechkin I."/>
            <person name="Miller M.M."/>
            <person name="Sternberg P.W."/>
            <person name="Aroian R.V."/>
        </authorList>
    </citation>
    <scope>NUCLEOTIDE SEQUENCE</scope>
    <source>
        <strain evidence="9">HY135</strain>
    </source>
</reference>
<dbReference type="InterPro" id="IPR031315">
    <property type="entry name" value="LNS2/PITP"/>
</dbReference>
<dbReference type="GO" id="GO:0012505">
    <property type="term" value="C:endomembrane system"/>
    <property type="evidence" value="ECO:0007669"/>
    <property type="project" value="UniProtKB-SubCell"/>
</dbReference>
<dbReference type="Pfam" id="PF02862">
    <property type="entry name" value="DDHD"/>
    <property type="match status" value="1"/>
</dbReference>
<organism evidence="8 9">
    <name type="scientific">Ancylostoma ceylanicum</name>
    <dbReference type="NCBI Taxonomy" id="53326"/>
    <lineage>
        <taxon>Eukaryota</taxon>
        <taxon>Metazoa</taxon>
        <taxon>Ecdysozoa</taxon>
        <taxon>Nematoda</taxon>
        <taxon>Chromadorea</taxon>
        <taxon>Rhabditida</taxon>
        <taxon>Rhabditina</taxon>
        <taxon>Rhabditomorpha</taxon>
        <taxon>Strongyloidea</taxon>
        <taxon>Ancylostomatidae</taxon>
        <taxon>Ancylostomatinae</taxon>
        <taxon>Ancylostoma</taxon>
    </lineage>
</organism>
<dbReference type="EMBL" id="JARK01001393">
    <property type="protein sequence ID" value="EYC10208.1"/>
    <property type="molecule type" value="Genomic_DNA"/>
</dbReference>
<keyword evidence="3" id="KW-0488">Methylation</keyword>
<dbReference type="GO" id="GO:0031210">
    <property type="term" value="F:phosphatidylcholine binding"/>
    <property type="evidence" value="ECO:0007669"/>
    <property type="project" value="TreeGrafter"/>
</dbReference>
<dbReference type="STRING" id="53326.A0A016U6I5"/>
<evidence type="ECO:0000256" key="6">
    <source>
        <dbReference type="SAM" id="MobiDB-lite"/>
    </source>
</evidence>
<dbReference type="InterPro" id="IPR001666">
    <property type="entry name" value="PI_transfer"/>
</dbReference>
<dbReference type="PANTHER" id="PTHR10658">
    <property type="entry name" value="PHOSPHATIDYLINOSITOL TRANSFER PROTEIN"/>
    <property type="match status" value="1"/>
</dbReference>
<dbReference type="Gene3D" id="3.30.530.20">
    <property type="match status" value="1"/>
</dbReference>
<dbReference type="AlphaFoldDB" id="A0A016U6I5"/>
<dbReference type="Pfam" id="PF24694">
    <property type="entry name" value="LNS2_PITM1-3"/>
    <property type="match status" value="1"/>
</dbReference>
<feature type="region of interest" description="Disordered" evidence="6">
    <location>
        <begin position="457"/>
        <end position="480"/>
    </location>
</feature>
<dbReference type="SUPFAM" id="SSF56784">
    <property type="entry name" value="HAD-like"/>
    <property type="match status" value="1"/>
</dbReference>
<evidence type="ECO:0000259" key="7">
    <source>
        <dbReference type="PROSITE" id="PS51043"/>
    </source>
</evidence>
<dbReference type="InterPro" id="IPR055261">
    <property type="entry name" value="PI_transfer_N"/>
</dbReference>
<keyword evidence="9" id="KW-1185">Reference proteome</keyword>
<dbReference type="Pfam" id="PF02121">
    <property type="entry name" value="IP_trans"/>
    <property type="match status" value="1"/>
</dbReference>
<dbReference type="SMART" id="SM01127">
    <property type="entry name" value="DDHD"/>
    <property type="match status" value="1"/>
</dbReference>
<dbReference type="InterPro" id="IPR004177">
    <property type="entry name" value="DDHD_dom"/>
</dbReference>
<evidence type="ECO:0000256" key="3">
    <source>
        <dbReference type="ARBA" id="ARBA00022481"/>
    </source>
</evidence>
<evidence type="ECO:0000256" key="4">
    <source>
        <dbReference type="ARBA" id="ARBA00022553"/>
    </source>
</evidence>
<dbReference type="GO" id="GO:0008525">
    <property type="term" value="F:phosphatidylcholine transporter activity"/>
    <property type="evidence" value="ECO:0007669"/>
    <property type="project" value="TreeGrafter"/>
</dbReference>
<evidence type="ECO:0000256" key="1">
    <source>
        <dbReference type="ARBA" id="ARBA00004184"/>
    </source>
</evidence>
<feature type="region of interest" description="Disordered" evidence="6">
    <location>
        <begin position="953"/>
        <end position="977"/>
    </location>
</feature>
<dbReference type="PRINTS" id="PR00391">
    <property type="entry name" value="PITRANSFER"/>
</dbReference>
<dbReference type="GO" id="GO:0071944">
    <property type="term" value="C:cell periphery"/>
    <property type="evidence" value="ECO:0007669"/>
    <property type="project" value="UniProtKB-ARBA"/>
</dbReference>
<gene>
    <name evidence="8" type="primary">Acey_s0057.g2823</name>
    <name evidence="8" type="synonym">Acey-pitp-1</name>
    <name evidence="8" type="ORF">Y032_0057g2823</name>
</gene>
<dbReference type="FunFam" id="3.30.530.20:FF:000028">
    <property type="entry name" value="Phosphatidylinositol transfer protein 5"/>
    <property type="match status" value="1"/>
</dbReference>